<evidence type="ECO:0000259" key="1">
    <source>
        <dbReference type="Pfam" id="PF19034"/>
    </source>
</evidence>
<proteinExistence type="predicted"/>
<protein>
    <submittedName>
        <fullName evidence="3">mRNA endoribonuclease LS</fullName>
        <ecNumber evidence="3">3.1.-.-</ecNumber>
    </submittedName>
</protein>
<name>A0AAJ0VPJ9_ACIBA</name>
<evidence type="ECO:0000259" key="2">
    <source>
        <dbReference type="Pfam" id="PF19417"/>
    </source>
</evidence>
<feature type="domain" description="Bacterial toxin RNase RnlA/LsoA N-terminal" evidence="2">
    <location>
        <begin position="7"/>
        <end position="85"/>
    </location>
</feature>
<dbReference type="Pfam" id="PF19034">
    <property type="entry name" value="RnlA-toxin_DBD"/>
    <property type="match status" value="1"/>
</dbReference>
<reference evidence="3 4" key="1">
    <citation type="submission" date="2016-01" db="EMBL/GenBank/DDBJ databases">
        <title>Draft sequences of Acinetobacter baumannii isolates from wounded military personnel.</title>
        <authorList>
            <person name="Arivett B.A."/>
            <person name="Fiester S.E."/>
            <person name="Ream D.C."/>
            <person name="Actis L.A."/>
        </authorList>
    </citation>
    <scope>NUCLEOTIDE SEQUENCE [LARGE SCALE GENOMIC DNA]</scope>
    <source>
        <strain evidence="3 4">AB2828</strain>
    </source>
</reference>
<dbReference type="GO" id="GO:0016787">
    <property type="term" value="F:hydrolase activity"/>
    <property type="evidence" value="ECO:0007669"/>
    <property type="project" value="UniProtKB-KW"/>
</dbReference>
<dbReference type="Pfam" id="PF19417">
    <property type="entry name" value="RnlA_toxin_N"/>
    <property type="match status" value="1"/>
</dbReference>
<dbReference type="EMBL" id="LRDT01000019">
    <property type="protein sequence ID" value="KZA18352.1"/>
    <property type="molecule type" value="Genomic_DNA"/>
</dbReference>
<accession>A0AAJ0VPJ9</accession>
<dbReference type="Gene3D" id="3.30.160.690">
    <property type="entry name" value="Bacterial toxin RNase RnlA/LsoA, N repeated domain"/>
    <property type="match status" value="1"/>
</dbReference>
<dbReference type="Proteomes" id="UP000076296">
    <property type="component" value="Unassembled WGS sequence"/>
</dbReference>
<dbReference type="Gene3D" id="1.10.8.1130">
    <property type="entry name" value="Bacterial toxin RNase RnlA/LsoA, C-terminal Dmd-binding domain"/>
    <property type="match status" value="1"/>
</dbReference>
<dbReference type="AlphaFoldDB" id="A0AAJ0VPJ9"/>
<dbReference type="InterPro" id="IPR045837">
    <property type="entry name" value="RnlA_toxin_N"/>
</dbReference>
<dbReference type="Gene3D" id="6.10.250.2650">
    <property type="match status" value="1"/>
</dbReference>
<feature type="domain" description="Bacterial toxin RNase RnlA/LsoA DBD" evidence="1">
    <location>
        <begin position="204"/>
        <end position="327"/>
    </location>
</feature>
<dbReference type="Gene3D" id="3.30.310.240">
    <property type="entry name" value="Bacterial toxin RNase RnlA/LsoA, N-terminal domain"/>
    <property type="match status" value="1"/>
</dbReference>
<dbReference type="RefSeq" id="WP_125275263.1">
    <property type="nucleotide sequence ID" value="NZ_LRDT01000019.1"/>
</dbReference>
<sequence length="361" mass="41386">MASSNPYKDLVLLKEKIMPLMEEFKEKHKVSIIRRTSTNSKEVFVISKIGMEDGLFEIYHNNKGTTTLNPTGKNKSIGEMLASFLASHVAEEKGRINMTLVGYEYEHIQPIVELMLDKKTEDGKQVFQYKETKELHGTRFDICNLISKDTLQVTVYNSKKVLIKGLPLSCYQEFIFQFSILLDANGLAHVFSRTDENCTQVVEQKTVINNLEAKLEESYSKLPDILRNMLISSASLKTITFDLPDYSCFLYSELRALEGVLKHILGEFDEIDLDETKVGEHFDKIGPQKFTLSPKYSAIINDEDLIKALNAAYSFYNHQRHTLFHVDNVIVTTRVLMNFDQVLHLTDDVYNLIKSLYKAMP</sequence>
<comment type="caution">
    <text evidence="3">The sequence shown here is derived from an EMBL/GenBank/DDBJ whole genome shotgun (WGS) entry which is preliminary data.</text>
</comment>
<evidence type="ECO:0000313" key="4">
    <source>
        <dbReference type="Proteomes" id="UP000076296"/>
    </source>
</evidence>
<keyword evidence="3" id="KW-0378">Hydrolase</keyword>
<dbReference type="EC" id="3.1.-.-" evidence="3"/>
<organism evidence="3 4">
    <name type="scientific">Acinetobacter baumannii</name>
    <dbReference type="NCBI Taxonomy" id="470"/>
    <lineage>
        <taxon>Bacteria</taxon>
        <taxon>Pseudomonadati</taxon>
        <taxon>Pseudomonadota</taxon>
        <taxon>Gammaproteobacteria</taxon>
        <taxon>Moraxellales</taxon>
        <taxon>Moraxellaceae</taxon>
        <taxon>Acinetobacter</taxon>
        <taxon>Acinetobacter calcoaceticus/baumannii complex</taxon>
    </lineage>
</organism>
<evidence type="ECO:0000313" key="3">
    <source>
        <dbReference type="EMBL" id="KZA18352.1"/>
    </source>
</evidence>
<dbReference type="GO" id="GO:0004521">
    <property type="term" value="F:RNA endonuclease activity"/>
    <property type="evidence" value="ECO:0007669"/>
    <property type="project" value="InterPro"/>
</dbReference>
<dbReference type="InterPro" id="IPR043994">
    <property type="entry name" value="RnlA/LsoA-toxin_DBD"/>
</dbReference>
<gene>
    <name evidence="3" type="primary">rnlA</name>
    <name evidence="3" type="ORF">LV35_01617</name>
</gene>